<sequence length="261" mass="27038">MDQDPLASEVATITSGSMTEATSTALSLSSTTLALEVTRTTVASEENATTTTAAEDDTTTTATSEGVTTTTSAAQDTTTLIETFAETTSAAATTSEAPAAQPTYVLSASGGSLNGAQPQGTGNQGTFIGFDPRYISGATPRKFTIDSTGRLQDAETQAYVCAYYFNSQSPVSPPFVVFCAAGPVGGSQGQEYLTCEVNNGNFACKAPRVFCSTDINDETTCPRPGGDPYDTFFINSEQTLLIGTGSPPNTTPISISARKQR</sequence>
<dbReference type="EMBL" id="JAOQBH010000001">
    <property type="protein sequence ID" value="KAJ4141768.1"/>
    <property type="molecule type" value="Genomic_DNA"/>
</dbReference>
<evidence type="ECO:0000256" key="1">
    <source>
        <dbReference type="SAM" id="MobiDB-lite"/>
    </source>
</evidence>
<organism evidence="2 3">
    <name type="scientific">Fusarium equiseti</name>
    <name type="common">Fusarium scirpi</name>
    <dbReference type="NCBI Taxonomy" id="61235"/>
    <lineage>
        <taxon>Eukaryota</taxon>
        <taxon>Fungi</taxon>
        <taxon>Dikarya</taxon>
        <taxon>Ascomycota</taxon>
        <taxon>Pezizomycotina</taxon>
        <taxon>Sordariomycetes</taxon>
        <taxon>Hypocreomycetidae</taxon>
        <taxon>Hypocreales</taxon>
        <taxon>Nectriaceae</taxon>
        <taxon>Fusarium</taxon>
        <taxon>Fusarium incarnatum-equiseti species complex</taxon>
    </lineage>
</organism>
<feature type="region of interest" description="Disordered" evidence="1">
    <location>
        <begin position="42"/>
        <end position="75"/>
    </location>
</feature>
<keyword evidence="3" id="KW-1185">Reference proteome</keyword>
<protein>
    <submittedName>
        <fullName evidence="2">Uncharacterized protein</fullName>
    </submittedName>
</protein>
<proteinExistence type="predicted"/>
<accession>A0ABQ8RUC8</accession>
<comment type="caution">
    <text evidence="2">The sequence shown here is derived from an EMBL/GenBank/DDBJ whole genome shotgun (WGS) entry which is preliminary data.</text>
</comment>
<dbReference type="Proteomes" id="UP001152024">
    <property type="component" value="Unassembled WGS sequence"/>
</dbReference>
<name>A0ABQ8RUC8_FUSEQ</name>
<reference evidence="2" key="1">
    <citation type="submission" date="2022-09" db="EMBL/GenBank/DDBJ databases">
        <title>Fusarium specimens isolated from Avocado Roots.</title>
        <authorList>
            <person name="Stajich J."/>
            <person name="Roper C."/>
            <person name="Heimlech-Rivalta G."/>
        </authorList>
    </citation>
    <scope>NUCLEOTIDE SEQUENCE</scope>
    <source>
        <strain evidence="2">CF00095</strain>
    </source>
</reference>
<gene>
    <name evidence="2" type="ORF">NW768_000985</name>
</gene>
<evidence type="ECO:0000313" key="3">
    <source>
        <dbReference type="Proteomes" id="UP001152024"/>
    </source>
</evidence>
<evidence type="ECO:0000313" key="2">
    <source>
        <dbReference type="EMBL" id="KAJ4141768.1"/>
    </source>
</evidence>